<dbReference type="GO" id="GO:0009294">
    <property type="term" value="P:DNA-mediated transformation"/>
    <property type="evidence" value="ECO:0007669"/>
    <property type="project" value="InterPro"/>
</dbReference>
<evidence type="ECO:0000259" key="3">
    <source>
        <dbReference type="Pfam" id="PF17782"/>
    </source>
</evidence>
<dbReference type="InterPro" id="IPR041614">
    <property type="entry name" value="DprA_WH"/>
</dbReference>
<evidence type="ECO:0000313" key="4">
    <source>
        <dbReference type="EMBL" id="OGD69362.1"/>
    </source>
</evidence>
<dbReference type="PANTHER" id="PTHR43022">
    <property type="entry name" value="PROTEIN SMF"/>
    <property type="match status" value="1"/>
</dbReference>
<evidence type="ECO:0000313" key="5">
    <source>
        <dbReference type="Proteomes" id="UP000176865"/>
    </source>
</evidence>
<evidence type="ECO:0000259" key="2">
    <source>
        <dbReference type="Pfam" id="PF02481"/>
    </source>
</evidence>
<evidence type="ECO:0000256" key="1">
    <source>
        <dbReference type="ARBA" id="ARBA00006525"/>
    </source>
</evidence>
<sequence>MTQIIKLNKEELPQKLLEIPQPPKQIFVKGEIPNWDDTKFVTVIGSRKYTSYGKEVCEKIISGLKGHNITIISGLAVGIDSIAHRSALKNNLKTIAVPGSGLDNSVIYPSINKSLAEEIVNFGGCLLSEFENNFKATQWSFPQRNRIMAGLSDVILVIEAGEKSGTLITARMGLDYNKEIAVVPASIFIDGAKGSNRLLRQGAVPITCAEDLLEILGISSEKESGQKILLLENFSEEERDVLLLLNEPLSRDEIAQKSLMPISELNSVISLLEIKGVVKEVGGEICLVSSL</sequence>
<dbReference type="STRING" id="1797579.A2996_03380"/>
<dbReference type="AlphaFoldDB" id="A0A1F5EPP1"/>
<dbReference type="InterPro" id="IPR057666">
    <property type="entry name" value="DrpA_SLOG"/>
</dbReference>
<dbReference type="NCBIfam" id="TIGR00732">
    <property type="entry name" value="dprA"/>
    <property type="match status" value="1"/>
</dbReference>
<feature type="domain" description="Smf/DprA SLOG" evidence="2">
    <location>
        <begin position="4"/>
        <end position="215"/>
    </location>
</feature>
<accession>A0A1F5EPP1</accession>
<comment type="similarity">
    <text evidence="1">Belongs to the DprA/Smf family.</text>
</comment>
<dbReference type="EMBL" id="MFAB01000003">
    <property type="protein sequence ID" value="OGD69362.1"/>
    <property type="molecule type" value="Genomic_DNA"/>
</dbReference>
<dbReference type="SUPFAM" id="SSF102405">
    <property type="entry name" value="MCP/YpsA-like"/>
    <property type="match status" value="1"/>
</dbReference>
<reference evidence="4 5" key="1">
    <citation type="journal article" date="2016" name="Nat. Commun.">
        <title>Thousands of microbial genomes shed light on interconnected biogeochemical processes in an aquifer system.</title>
        <authorList>
            <person name="Anantharaman K."/>
            <person name="Brown C.T."/>
            <person name="Hug L.A."/>
            <person name="Sharon I."/>
            <person name="Castelle C.J."/>
            <person name="Probst A.J."/>
            <person name="Thomas B.C."/>
            <person name="Singh A."/>
            <person name="Wilkins M.J."/>
            <person name="Karaoz U."/>
            <person name="Brodie E.L."/>
            <person name="Williams K.H."/>
            <person name="Hubbard S.S."/>
            <person name="Banfield J.F."/>
        </authorList>
    </citation>
    <scope>NUCLEOTIDE SEQUENCE [LARGE SCALE GENOMIC DNA]</scope>
</reference>
<organism evidence="4 5">
    <name type="scientific">Candidatus Campbellbacteria bacterium RIFCSPLOWO2_01_FULL_34_15</name>
    <dbReference type="NCBI Taxonomy" id="1797579"/>
    <lineage>
        <taxon>Bacteria</taxon>
        <taxon>Candidatus Campbelliibacteriota</taxon>
    </lineage>
</organism>
<comment type="caution">
    <text evidence="4">The sequence shown here is derived from an EMBL/GenBank/DDBJ whole genome shotgun (WGS) entry which is preliminary data.</text>
</comment>
<dbReference type="Gene3D" id="3.40.50.450">
    <property type="match status" value="1"/>
</dbReference>
<dbReference type="Proteomes" id="UP000176865">
    <property type="component" value="Unassembled WGS sequence"/>
</dbReference>
<dbReference type="Pfam" id="PF02481">
    <property type="entry name" value="DNA_processg_A"/>
    <property type="match status" value="1"/>
</dbReference>
<feature type="domain" description="DprA winged helix" evidence="3">
    <location>
        <begin position="236"/>
        <end position="283"/>
    </location>
</feature>
<dbReference type="InterPro" id="IPR003488">
    <property type="entry name" value="DprA"/>
</dbReference>
<dbReference type="InterPro" id="IPR036388">
    <property type="entry name" value="WH-like_DNA-bd_sf"/>
</dbReference>
<dbReference type="PANTHER" id="PTHR43022:SF1">
    <property type="entry name" value="PROTEIN SMF"/>
    <property type="match status" value="1"/>
</dbReference>
<protein>
    <submittedName>
        <fullName evidence="4">DNA protecting protein DprA</fullName>
    </submittedName>
</protein>
<proteinExistence type="inferred from homology"/>
<name>A0A1F5EPP1_9BACT</name>
<gene>
    <name evidence="4" type="ORF">A2996_03380</name>
</gene>
<dbReference type="Pfam" id="PF17782">
    <property type="entry name" value="WHD_DprA"/>
    <property type="match status" value="1"/>
</dbReference>
<dbReference type="Gene3D" id="1.10.10.10">
    <property type="entry name" value="Winged helix-like DNA-binding domain superfamily/Winged helix DNA-binding domain"/>
    <property type="match status" value="1"/>
</dbReference>